<name>B7ZY31_MAIZE</name>
<accession>B7ZY31</accession>
<organism evidence="1">
    <name type="scientific">Zea mays</name>
    <name type="common">Maize</name>
    <dbReference type="NCBI Taxonomy" id="4577"/>
    <lineage>
        <taxon>Eukaryota</taxon>
        <taxon>Viridiplantae</taxon>
        <taxon>Streptophyta</taxon>
        <taxon>Embryophyta</taxon>
        <taxon>Tracheophyta</taxon>
        <taxon>Spermatophyta</taxon>
        <taxon>Magnoliopsida</taxon>
        <taxon>Liliopsida</taxon>
        <taxon>Poales</taxon>
        <taxon>Poaceae</taxon>
        <taxon>PACMAD clade</taxon>
        <taxon>Panicoideae</taxon>
        <taxon>Andropogonodae</taxon>
        <taxon>Andropogoneae</taxon>
        <taxon>Tripsacinae</taxon>
        <taxon>Zea</taxon>
    </lineage>
</organism>
<reference evidence="1" key="2">
    <citation type="submission" date="2012-06" db="EMBL/GenBank/DDBJ databases">
        <authorList>
            <person name="Yu Y."/>
            <person name="Currie J."/>
            <person name="Lomeli R."/>
            <person name="Angelova A."/>
            <person name="Collura K."/>
            <person name="Wissotski M."/>
            <person name="Campos D."/>
            <person name="Kudrna D."/>
            <person name="Golser W."/>
            <person name="Ashely E."/>
            <person name="Descour A."/>
            <person name="Fernandes J."/>
            <person name="Soderlund C."/>
            <person name="Walbot V."/>
        </authorList>
    </citation>
    <scope>NUCLEOTIDE SEQUENCE</scope>
    <source>
        <strain evidence="1">B73</strain>
    </source>
</reference>
<dbReference type="HOGENOM" id="CLU_2708458_0_0_1"/>
<protein>
    <submittedName>
        <fullName evidence="1">Uncharacterized protein</fullName>
    </submittedName>
</protein>
<proteinExistence type="evidence at transcript level"/>
<sequence length="73" mass="8459">MEYMRPFQDWIAIKERNQSGYNHTTILEYHVASEPLYKEEQSLPSELVMDAFNKKKSSKMSGIARSIDLSSDS</sequence>
<dbReference type="AlphaFoldDB" id="B7ZY31"/>
<evidence type="ECO:0000313" key="1">
    <source>
        <dbReference type="EMBL" id="ACL52830.1"/>
    </source>
</evidence>
<dbReference type="EMBL" id="BT054223">
    <property type="protein sequence ID" value="ACL52830.1"/>
    <property type="molecule type" value="mRNA"/>
</dbReference>
<reference evidence="1" key="1">
    <citation type="journal article" date="2009" name="PLoS Genet.">
        <title>Sequencing, mapping, and analysis of 27,455 maize full-length cDNAs.</title>
        <authorList>
            <person name="Soderlund C."/>
            <person name="Descour A."/>
            <person name="Kudrna D."/>
            <person name="Bomhoff M."/>
            <person name="Boyd L."/>
            <person name="Currie J."/>
            <person name="Angelova A."/>
            <person name="Collura K."/>
            <person name="Wissotski M."/>
            <person name="Ashley E."/>
            <person name="Morrow D."/>
            <person name="Fernandes J."/>
            <person name="Walbot V."/>
            <person name="Yu Y."/>
        </authorList>
    </citation>
    <scope>NUCLEOTIDE SEQUENCE</scope>
    <source>
        <strain evidence="1">B73</strain>
    </source>
</reference>